<gene>
    <name evidence="3" type="ORF">HDA45_007623</name>
</gene>
<dbReference type="EMBL" id="JACHMX010000001">
    <property type="protein sequence ID" value="MBB5857536.1"/>
    <property type="molecule type" value="Genomic_DNA"/>
</dbReference>
<dbReference type="Gene3D" id="3.30.390.50">
    <property type="entry name" value="CO dehydrogenase flavoprotein, C-terminal domain"/>
    <property type="match status" value="1"/>
</dbReference>
<dbReference type="InterPro" id="IPR005107">
    <property type="entry name" value="CO_DH_flav_C"/>
</dbReference>
<evidence type="ECO:0000313" key="4">
    <source>
        <dbReference type="Proteomes" id="UP000580861"/>
    </source>
</evidence>
<dbReference type="InterPro" id="IPR051312">
    <property type="entry name" value="Diverse_Substr_Oxidored"/>
</dbReference>
<dbReference type="SUPFAM" id="SSF55447">
    <property type="entry name" value="CO dehydrogenase flavoprotein C-terminal domain-like"/>
    <property type="match status" value="1"/>
</dbReference>
<dbReference type="Proteomes" id="UP000580861">
    <property type="component" value="Unassembled WGS sequence"/>
</dbReference>
<dbReference type="GO" id="GO:0004854">
    <property type="term" value="F:xanthine dehydrogenase activity"/>
    <property type="evidence" value="ECO:0007669"/>
    <property type="project" value="UniProtKB-EC"/>
</dbReference>
<dbReference type="InterPro" id="IPR036683">
    <property type="entry name" value="CO_DH_flav_C_dom_sf"/>
</dbReference>
<dbReference type="InterPro" id="IPR036318">
    <property type="entry name" value="FAD-bd_PCMH-like_sf"/>
</dbReference>
<dbReference type="SMART" id="SM01092">
    <property type="entry name" value="CO_deh_flav_C"/>
    <property type="match status" value="1"/>
</dbReference>
<dbReference type="RefSeq" id="WP_184903737.1">
    <property type="nucleotide sequence ID" value="NZ_JACHMX010000001.1"/>
</dbReference>
<dbReference type="Pfam" id="PF00941">
    <property type="entry name" value="FAD_binding_5"/>
    <property type="match status" value="1"/>
</dbReference>
<dbReference type="InterPro" id="IPR016166">
    <property type="entry name" value="FAD-bd_PCMH"/>
</dbReference>
<reference evidence="3 4" key="1">
    <citation type="submission" date="2020-08" db="EMBL/GenBank/DDBJ databases">
        <title>Sequencing the genomes of 1000 actinobacteria strains.</title>
        <authorList>
            <person name="Klenk H.-P."/>
        </authorList>
    </citation>
    <scope>NUCLEOTIDE SEQUENCE [LARGE SCALE GENOMIC DNA]</scope>
    <source>
        <strain evidence="3 4">DSM 45272</strain>
    </source>
</reference>
<dbReference type="InterPro" id="IPR016167">
    <property type="entry name" value="FAD-bd_PCMH_sub1"/>
</dbReference>
<evidence type="ECO:0000256" key="1">
    <source>
        <dbReference type="ARBA" id="ARBA00023002"/>
    </source>
</evidence>
<evidence type="ECO:0000313" key="3">
    <source>
        <dbReference type="EMBL" id="MBB5857536.1"/>
    </source>
</evidence>
<dbReference type="AlphaFoldDB" id="A0A841BC05"/>
<dbReference type="InterPro" id="IPR002346">
    <property type="entry name" value="Mopterin_DH_FAD-bd"/>
</dbReference>
<comment type="caution">
    <text evidence="3">The sequence shown here is derived from an EMBL/GenBank/DDBJ whole genome shotgun (WGS) entry which is preliminary data.</text>
</comment>
<accession>A0A841BC05</accession>
<feature type="domain" description="FAD-binding PCMH-type" evidence="2">
    <location>
        <begin position="1"/>
        <end position="221"/>
    </location>
</feature>
<dbReference type="InterPro" id="IPR016169">
    <property type="entry name" value="FAD-bd_PCMH_sub2"/>
</dbReference>
<proteinExistence type="predicted"/>
<dbReference type="PANTHER" id="PTHR42659">
    <property type="entry name" value="XANTHINE DEHYDROGENASE SUBUNIT C-RELATED"/>
    <property type="match status" value="1"/>
</dbReference>
<dbReference type="SUPFAM" id="SSF56176">
    <property type="entry name" value="FAD-binding/transporter-associated domain-like"/>
    <property type="match status" value="1"/>
</dbReference>
<dbReference type="Gene3D" id="3.30.465.10">
    <property type="match status" value="2"/>
</dbReference>
<dbReference type="PANTHER" id="PTHR42659:SF1">
    <property type="entry name" value="OXIDOREDUCTASE"/>
    <property type="match status" value="1"/>
</dbReference>
<keyword evidence="4" id="KW-1185">Reference proteome</keyword>
<dbReference type="Gene3D" id="3.30.43.10">
    <property type="entry name" value="Uridine Diphospho-n-acetylenolpyruvylglucosamine Reductase, domain 2"/>
    <property type="match status" value="1"/>
</dbReference>
<protein>
    <submittedName>
        <fullName evidence="3">Xanthine dehydrogenase YagS FAD-binding subunit</fullName>
        <ecNumber evidence="3">1.17.1.4</ecNumber>
    </submittedName>
</protein>
<dbReference type="EC" id="1.17.1.4" evidence="3"/>
<evidence type="ECO:0000259" key="2">
    <source>
        <dbReference type="PROSITE" id="PS51387"/>
    </source>
</evidence>
<keyword evidence="1 3" id="KW-0560">Oxidoreductase</keyword>
<dbReference type="GO" id="GO:0071949">
    <property type="term" value="F:FAD binding"/>
    <property type="evidence" value="ECO:0007669"/>
    <property type="project" value="InterPro"/>
</dbReference>
<dbReference type="Pfam" id="PF03450">
    <property type="entry name" value="CO_deh_flav_C"/>
    <property type="match status" value="1"/>
</dbReference>
<name>A0A841BC05_9PSEU</name>
<organism evidence="3 4">
    <name type="scientific">Amycolatopsis umgeniensis</name>
    <dbReference type="NCBI Taxonomy" id="336628"/>
    <lineage>
        <taxon>Bacteria</taxon>
        <taxon>Bacillati</taxon>
        <taxon>Actinomycetota</taxon>
        <taxon>Actinomycetes</taxon>
        <taxon>Pseudonocardiales</taxon>
        <taxon>Pseudonocardiaceae</taxon>
        <taxon>Amycolatopsis</taxon>
    </lineage>
</organism>
<dbReference type="PROSITE" id="PS51387">
    <property type="entry name" value="FAD_PCMH"/>
    <property type="match status" value="1"/>
</dbReference>
<sequence length="329" mass="34912">MRPFTYTRAETLEEAVHAARRDGSRVLAGGTTLVDLMRTDVVSPDHVVDIGRIAGLDRIEHDGPVLRFGALAKMADVAADPVVRDEYPVLAESLRRAASQQLRNMATIGGNLLQRTRCPYFRDGVSPCNKRTPGSGCGALTGPHREHAVFGGSDACIAVYPGDFGTALAAFDATVDLIGVEGARALPFAELHTDVLDRPEVETTLRQGELITGVTVPVTPVLRRSAYIKVGDRAGYSFAIASAAVGLDIRDGVVVDARVALGGVAPRPWRSTAAEEALVGKPFSTDLVKEAGVAAFADAEPRKDNLVKVALGKRVVEQACLTAYSRGEL</sequence>